<dbReference type="PANTHER" id="PTHR11786">
    <property type="entry name" value="N-HYDROXYARYLAMINE O-ACETYLTRANSFERASE"/>
    <property type="match status" value="1"/>
</dbReference>
<dbReference type="SUPFAM" id="SSF54001">
    <property type="entry name" value="Cysteine proteinases"/>
    <property type="match status" value="1"/>
</dbReference>
<dbReference type="AlphaFoldDB" id="H2YYS7"/>
<evidence type="ECO:0000256" key="4">
    <source>
        <dbReference type="RuleBase" id="RU003452"/>
    </source>
</evidence>
<keyword evidence="4" id="KW-0808">Transferase</keyword>
<proteinExistence type="inferred from homology"/>
<dbReference type="InterPro" id="IPR038765">
    <property type="entry name" value="Papain-like_cys_pep_sf"/>
</dbReference>
<protein>
    <recommendedName>
        <fullName evidence="2">arylamine N-acetyltransferase</fullName>
        <ecNumber evidence="2">2.3.1.5</ecNumber>
    </recommendedName>
</protein>
<dbReference type="GeneTree" id="ENSGT00390000012054"/>
<evidence type="ECO:0000256" key="1">
    <source>
        <dbReference type="ARBA" id="ARBA00006547"/>
    </source>
</evidence>
<comment type="similarity">
    <text evidence="1 4">Belongs to the arylamine N-acetyltransferase family.</text>
</comment>
<evidence type="ECO:0000256" key="2">
    <source>
        <dbReference type="ARBA" id="ARBA00012701"/>
    </source>
</evidence>
<dbReference type="InterPro" id="IPR053710">
    <property type="entry name" value="Arylamine_NAT_domain_sf"/>
</dbReference>
<accession>H2YYS7</accession>
<keyword evidence="6" id="KW-1185">Reference proteome</keyword>
<name>H2YYS7_CIOSA</name>
<evidence type="ECO:0000256" key="3">
    <source>
        <dbReference type="ARBA" id="ARBA00023315"/>
    </source>
</evidence>
<organism evidence="5 6">
    <name type="scientific">Ciona savignyi</name>
    <name type="common">Pacific transparent sea squirt</name>
    <dbReference type="NCBI Taxonomy" id="51511"/>
    <lineage>
        <taxon>Eukaryota</taxon>
        <taxon>Metazoa</taxon>
        <taxon>Chordata</taxon>
        <taxon>Tunicata</taxon>
        <taxon>Ascidiacea</taxon>
        <taxon>Phlebobranchia</taxon>
        <taxon>Cionidae</taxon>
        <taxon>Ciona</taxon>
    </lineage>
</organism>
<dbReference type="EC" id="2.3.1.5" evidence="2"/>
<dbReference type="Gene3D" id="3.30.2140.20">
    <property type="match status" value="1"/>
</dbReference>
<keyword evidence="3 4" id="KW-0012">Acyltransferase</keyword>
<dbReference type="Ensembl" id="ENSCSAVT00000010615.1">
    <property type="protein sequence ID" value="ENSCSAVP00000010488.1"/>
    <property type="gene ID" value="ENSCSAVG00000006177.1"/>
</dbReference>
<dbReference type="GO" id="GO:0004060">
    <property type="term" value="F:arylamine N-acetyltransferase activity"/>
    <property type="evidence" value="ECO:0007669"/>
    <property type="project" value="UniProtKB-EC"/>
</dbReference>
<evidence type="ECO:0000313" key="5">
    <source>
        <dbReference type="Ensembl" id="ENSCSAVP00000010488.1"/>
    </source>
</evidence>
<reference evidence="5" key="3">
    <citation type="submission" date="2025-09" db="UniProtKB">
        <authorList>
            <consortium name="Ensembl"/>
        </authorList>
    </citation>
    <scope>IDENTIFICATION</scope>
</reference>
<dbReference type="STRING" id="51511.ENSCSAVP00000010488"/>
<dbReference type="Proteomes" id="UP000007875">
    <property type="component" value="Unassembled WGS sequence"/>
</dbReference>
<dbReference type="HOGENOM" id="CLU_1820139_0_0_1"/>
<dbReference type="InterPro" id="IPR001447">
    <property type="entry name" value="Arylamine_N-AcTrfase"/>
</dbReference>
<reference evidence="6" key="1">
    <citation type="submission" date="2003-08" db="EMBL/GenBank/DDBJ databases">
        <authorList>
            <person name="Birren B."/>
            <person name="Nusbaum C."/>
            <person name="Abebe A."/>
            <person name="Abouelleil A."/>
            <person name="Adekoya E."/>
            <person name="Ait-zahra M."/>
            <person name="Allen N."/>
            <person name="Allen T."/>
            <person name="An P."/>
            <person name="Anderson M."/>
            <person name="Anderson S."/>
            <person name="Arachchi H."/>
            <person name="Armbruster J."/>
            <person name="Bachantsang P."/>
            <person name="Baldwin J."/>
            <person name="Barry A."/>
            <person name="Bayul T."/>
            <person name="Blitshsteyn B."/>
            <person name="Bloom T."/>
            <person name="Blye J."/>
            <person name="Boguslavskiy L."/>
            <person name="Borowsky M."/>
            <person name="Boukhgalter B."/>
            <person name="Brunache A."/>
            <person name="Butler J."/>
            <person name="Calixte N."/>
            <person name="Calvo S."/>
            <person name="Camarata J."/>
            <person name="Campo K."/>
            <person name="Chang J."/>
            <person name="Cheshatsang Y."/>
            <person name="Citroen M."/>
            <person name="Collymore A."/>
            <person name="Considine T."/>
            <person name="Cook A."/>
            <person name="Cooke P."/>
            <person name="Corum B."/>
            <person name="Cuomo C."/>
            <person name="David R."/>
            <person name="Dawoe T."/>
            <person name="Degray S."/>
            <person name="Dodge S."/>
            <person name="Dooley K."/>
            <person name="Dorje P."/>
            <person name="Dorjee K."/>
            <person name="Dorris L."/>
            <person name="Duffey N."/>
            <person name="Dupes A."/>
            <person name="Elkins T."/>
            <person name="Engels R."/>
            <person name="Erickson J."/>
            <person name="Farina A."/>
            <person name="Faro S."/>
            <person name="Ferreira P."/>
            <person name="Fischer H."/>
            <person name="Fitzgerald M."/>
            <person name="Foley K."/>
            <person name="Gage D."/>
            <person name="Galagan J."/>
            <person name="Gearin G."/>
            <person name="Gnerre S."/>
            <person name="Gnirke A."/>
            <person name="Goyette A."/>
            <person name="Graham J."/>
            <person name="Grandbois E."/>
            <person name="Gyaltsen K."/>
            <person name="Hafez N."/>
            <person name="Hagopian D."/>
            <person name="Hagos B."/>
            <person name="Hall J."/>
            <person name="Hatcher B."/>
            <person name="Heller A."/>
            <person name="Higgins H."/>
            <person name="Honan T."/>
            <person name="Horn A."/>
            <person name="Houde N."/>
            <person name="Hughes L."/>
            <person name="Hulme W."/>
            <person name="Husby E."/>
            <person name="Iliev I."/>
            <person name="Jaffe D."/>
            <person name="Jones C."/>
            <person name="Kamal M."/>
            <person name="Kamat A."/>
            <person name="Kamvysselis M."/>
            <person name="Karlsson E."/>
            <person name="Kells C."/>
            <person name="Kieu A."/>
            <person name="Kisner P."/>
            <person name="Kodira C."/>
            <person name="Kulbokas E."/>
            <person name="Labutti K."/>
            <person name="Lama D."/>
            <person name="Landers T."/>
            <person name="Leger J."/>
            <person name="Levine S."/>
            <person name="Lewis D."/>
            <person name="Lewis T."/>
            <person name="Lindblad-toh K."/>
            <person name="Liu X."/>
            <person name="Lokyitsang T."/>
            <person name="Lokyitsang Y."/>
            <person name="Lucien O."/>
            <person name="Lui A."/>
            <person name="Ma L.J."/>
            <person name="Mabbitt R."/>
            <person name="Macdonald J."/>
            <person name="Maclean C."/>
            <person name="Major J."/>
            <person name="Manning J."/>
            <person name="Marabella R."/>
            <person name="Maru K."/>
            <person name="Matthews C."/>
            <person name="Mauceli E."/>
            <person name="Mccarthy M."/>
            <person name="Mcdonough S."/>
            <person name="Mcghee T."/>
            <person name="Meldrim J."/>
            <person name="Meneus L."/>
            <person name="Mesirov J."/>
            <person name="Mihalev A."/>
            <person name="Mihova T."/>
            <person name="Mikkelsen T."/>
            <person name="Mlenga V."/>
            <person name="Moru K."/>
            <person name="Mozes J."/>
            <person name="Mulrain L."/>
            <person name="Munson G."/>
            <person name="Naylor J."/>
            <person name="Newes C."/>
            <person name="Nguyen C."/>
            <person name="Nguyen N."/>
            <person name="Nguyen T."/>
            <person name="Nicol R."/>
            <person name="Nielsen C."/>
            <person name="Nizzari M."/>
            <person name="Norbu C."/>
            <person name="Norbu N."/>
            <person name="O'donnell P."/>
            <person name="Okoawo O."/>
            <person name="O'leary S."/>
            <person name="Omotosho B."/>
            <person name="O'neill K."/>
            <person name="Osman S."/>
            <person name="Parker S."/>
            <person name="Perrin D."/>
            <person name="Phunkhang P."/>
            <person name="Piqani B."/>
            <person name="Purcell S."/>
            <person name="Rachupka T."/>
            <person name="Ramasamy U."/>
            <person name="Rameau R."/>
            <person name="Ray V."/>
            <person name="Raymond C."/>
            <person name="Retta R."/>
            <person name="Richardson S."/>
            <person name="Rise C."/>
            <person name="Rodriguez J."/>
            <person name="Rogers J."/>
            <person name="Rogov P."/>
            <person name="Rutman M."/>
            <person name="Schupbach R."/>
            <person name="Seaman C."/>
            <person name="Settipalli S."/>
            <person name="Sharpe T."/>
            <person name="Sheridan J."/>
            <person name="Sherpa N."/>
            <person name="Shi J."/>
            <person name="Smirnov S."/>
            <person name="Smith C."/>
            <person name="Sougnez C."/>
            <person name="Spencer B."/>
            <person name="Stalker J."/>
            <person name="Stange-thomann N."/>
            <person name="Stavropoulos S."/>
            <person name="Stetson K."/>
            <person name="Stone C."/>
            <person name="Stone S."/>
            <person name="Stubbs M."/>
            <person name="Talamas J."/>
            <person name="Tchuinga P."/>
            <person name="Tenzing P."/>
            <person name="Tesfaye S."/>
            <person name="Theodore J."/>
            <person name="Thoulutsang Y."/>
            <person name="Topham K."/>
            <person name="Towey S."/>
            <person name="Tsamla T."/>
            <person name="Tsomo N."/>
            <person name="Vallee D."/>
            <person name="Vassiliev H."/>
            <person name="Venkataraman V."/>
            <person name="Vinson J."/>
            <person name="Vo A."/>
            <person name="Wade C."/>
            <person name="Wang S."/>
            <person name="Wangchuk T."/>
            <person name="Wangdi T."/>
            <person name="Whittaker C."/>
            <person name="Wilkinson J."/>
            <person name="Wu Y."/>
            <person name="Wyman D."/>
            <person name="Yadav S."/>
            <person name="Yang S."/>
            <person name="Yang X."/>
            <person name="Yeager S."/>
            <person name="Yee E."/>
            <person name="Young G."/>
            <person name="Zainoun J."/>
            <person name="Zembeck L."/>
            <person name="Zimmer A."/>
            <person name="Zody M."/>
            <person name="Lander E."/>
        </authorList>
    </citation>
    <scope>NUCLEOTIDE SEQUENCE [LARGE SCALE GENOMIC DNA]</scope>
</reference>
<dbReference type="PRINTS" id="PR01543">
    <property type="entry name" value="ANATRNSFRASE"/>
</dbReference>
<dbReference type="PANTHER" id="PTHR11786:SF0">
    <property type="entry name" value="ARYLAMINE N-ACETYLTRANSFERASE 4-RELATED"/>
    <property type="match status" value="1"/>
</dbReference>
<evidence type="ECO:0000313" key="6">
    <source>
        <dbReference type="Proteomes" id="UP000007875"/>
    </source>
</evidence>
<dbReference type="Pfam" id="PF00797">
    <property type="entry name" value="Acetyltransf_2"/>
    <property type="match status" value="1"/>
</dbReference>
<sequence>DYLSRINYTGGLEPTLENLRKITWSHKIAVPYTNLQIHGGSRLHFDLKQQYDNIVTKRGGGVCYEINGLFVWLLRKLGYKVKCIEGAFFSGKFTCQRHHLVVTVDFDELGRYIVDPGWLMVGPMKMQVMLPYVDGHHVYRLR</sequence>
<reference evidence="5" key="2">
    <citation type="submission" date="2025-08" db="UniProtKB">
        <authorList>
            <consortium name="Ensembl"/>
        </authorList>
    </citation>
    <scope>IDENTIFICATION</scope>
</reference>
<dbReference type="InParanoid" id="H2YYS7"/>